<sequence length="506" mass="56381">MPDIKVFNRFDAAAIAEAERPAPANFTESIRRLSALIDLLPQRPVIEDKHAERWVNRCIEMAIVRMELEHGEGKATIASVHEHVLWHVRRASAIGGSEIGTVVRHFRNERGGFSNARNLTLEKLLIMAPQAGDEAMNRGVRAEPWLQRMYLEEHDCVSDEGALDVLKGFRWEKAPQIVGTPDDLILYKSGRRRIIDYKCPSAAVNEEYEKKGMVSFDYVCQVHQYGIFSRESGIEFDGMDIECFDPRYFKLVTYEIVYDADLEEEMIAGADTLWNEFVMKGVVPEVPGLGTLDTDDEETKSLMENLTLQASVLKVIGDELTTRQKEVLSRIQAIGHNAHALNEGKIDLGFAAFDRKRSWDEEVLGQLATAAGLEIEDFKQGNGKFDADAGEGLLKTIFEAHEQDADAVPGLLADMVQAGGLPQKKVLNTDDLIEALEAIGVDVTPAAGISEKFSLSRAKKNAEKVLQIKNEAIRLSDTIEEVVEQGAEDLLRDPAEVAEDELMMEP</sequence>
<dbReference type="SUPFAM" id="SSF52980">
    <property type="entry name" value="Restriction endonuclease-like"/>
    <property type="match status" value="1"/>
</dbReference>
<comment type="caution">
    <text evidence="2">The sequence shown here is derived from an EMBL/GenBank/DDBJ whole genome shotgun (WGS) entry which is preliminary data.</text>
</comment>
<accession>A0A0F9V9N7</accession>
<dbReference type="InterPro" id="IPR011335">
    <property type="entry name" value="Restrct_endonuc-II-like"/>
</dbReference>
<dbReference type="InterPro" id="IPR011604">
    <property type="entry name" value="PDDEXK-like_dom_sf"/>
</dbReference>
<reference evidence="2" key="1">
    <citation type="journal article" date="2015" name="Nature">
        <title>Complex archaea that bridge the gap between prokaryotes and eukaryotes.</title>
        <authorList>
            <person name="Spang A."/>
            <person name="Saw J.H."/>
            <person name="Jorgensen S.L."/>
            <person name="Zaremba-Niedzwiedzka K."/>
            <person name="Martijn J."/>
            <person name="Lind A.E."/>
            <person name="van Eijk R."/>
            <person name="Schleper C."/>
            <person name="Guy L."/>
            <person name="Ettema T.J."/>
        </authorList>
    </citation>
    <scope>NUCLEOTIDE SEQUENCE</scope>
</reference>
<organism evidence="2">
    <name type="scientific">marine sediment metagenome</name>
    <dbReference type="NCBI Taxonomy" id="412755"/>
    <lineage>
        <taxon>unclassified sequences</taxon>
        <taxon>metagenomes</taxon>
        <taxon>ecological metagenomes</taxon>
    </lineage>
</organism>
<gene>
    <name evidence="2" type="ORF">LCGC14_0112110</name>
</gene>
<proteinExistence type="predicted"/>
<dbReference type="Gene3D" id="3.90.320.10">
    <property type="match status" value="1"/>
</dbReference>
<protein>
    <recommendedName>
        <fullName evidence="1">YqaJ viral recombinase domain-containing protein</fullName>
    </recommendedName>
</protein>
<evidence type="ECO:0000313" key="2">
    <source>
        <dbReference type="EMBL" id="KKO01856.1"/>
    </source>
</evidence>
<dbReference type="AlphaFoldDB" id="A0A0F9V9N7"/>
<dbReference type="InterPro" id="IPR019080">
    <property type="entry name" value="YqaJ_viral_recombinase"/>
</dbReference>
<name>A0A0F9V9N7_9ZZZZ</name>
<dbReference type="EMBL" id="LAZR01000033">
    <property type="protein sequence ID" value="KKO01856.1"/>
    <property type="molecule type" value="Genomic_DNA"/>
</dbReference>
<feature type="domain" description="YqaJ viral recombinase" evidence="1">
    <location>
        <begin position="86"/>
        <end position="225"/>
    </location>
</feature>
<evidence type="ECO:0000259" key="1">
    <source>
        <dbReference type="Pfam" id="PF09588"/>
    </source>
</evidence>
<dbReference type="Pfam" id="PF09588">
    <property type="entry name" value="YqaJ"/>
    <property type="match status" value="1"/>
</dbReference>